<dbReference type="AlphaFoldDB" id="A0A1I4E4P6"/>
<sequence length="94" mass="10133">MTRWRLFAPLAALVVLTGYLGLRLGQPLDDTAIIEQAAARYLTEAGPGAQRTDCAATAHPDARMIVVCHAADGREFSYVMGNRGEVFERSGPQA</sequence>
<dbReference type="EMBL" id="FOTF01000006">
    <property type="protein sequence ID" value="SFL00804.1"/>
    <property type="molecule type" value="Genomic_DNA"/>
</dbReference>
<dbReference type="OrthoDB" id="7862371at2"/>
<evidence type="ECO:0008006" key="3">
    <source>
        <dbReference type="Google" id="ProtNLM"/>
    </source>
</evidence>
<keyword evidence="2" id="KW-1185">Reference proteome</keyword>
<accession>A0A1I4E4P6</accession>
<evidence type="ECO:0000313" key="2">
    <source>
        <dbReference type="Proteomes" id="UP000199550"/>
    </source>
</evidence>
<dbReference type="Proteomes" id="UP000199550">
    <property type="component" value="Unassembled WGS sequence"/>
</dbReference>
<proteinExistence type="predicted"/>
<gene>
    <name evidence="1" type="ORF">SAMN04488004_10621</name>
</gene>
<name>A0A1I4E4P6_9RHOB</name>
<organism evidence="1 2">
    <name type="scientific">Loktanella salsilacus</name>
    <dbReference type="NCBI Taxonomy" id="195913"/>
    <lineage>
        <taxon>Bacteria</taxon>
        <taxon>Pseudomonadati</taxon>
        <taxon>Pseudomonadota</taxon>
        <taxon>Alphaproteobacteria</taxon>
        <taxon>Rhodobacterales</taxon>
        <taxon>Roseobacteraceae</taxon>
        <taxon>Loktanella</taxon>
    </lineage>
</organism>
<dbReference type="RefSeq" id="WP_090187279.1">
    <property type="nucleotide sequence ID" value="NZ_FOTF01000006.1"/>
</dbReference>
<reference evidence="1 2" key="1">
    <citation type="submission" date="2016-10" db="EMBL/GenBank/DDBJ databases">
        <authorList>
            <person name="de Groot N.N."/>
        </authorList>
    </citation>
    <scope>NUCLEOTIDE SEQUENCE [LARGE SCALE GENOMIC DNA]</scope>
    <source>
        <strain evidence="1 2">DSM 16199</strain>
    </source>
</reference>
<dbReference type="STRING" id="195913.SAMN04488004_10621"/>
<evidence type="ECO:0000313" key="1">
    <source>
        <dbReference type="EMBL" id="SFL00804.1"/>
    </source>
</evidence>
<protein>
    <recommendedName>
        <fullName evidence="3">DUF4333 domain-containing protein</fullName>
    </recommendedName>
</protein>